<feature type="compositionally biased region" description="Pro residues" evidence="1">
    <location>
        <begin position="420"/>
        <end position="430"/>
    </location>
</feature>
<feature type="compositionally biased region" description="Polar residues" evidence="1">
    <location>
        <begin position="36"/>
        <end position="51"/>
    </location>
</feature>
<evidence type="ECO:0000313" key="2">
    <source>
        <dbReference type="EMBL" id="KAK2091698.1"/>
    </source>
</evidence>
<feature type="region of interest" description="Disordered" evidence="1">
    <location>
        <begin position="279"/>
        <end position="301"/>
    </location>
</feature>
<keyword evidence="3" id="KW-1185">Reference proteome</keyword>
<feature type="region of interest" description="Disordered" evidence="1">
    <location>
        <begin position="29"/>
        <end position="62"/>
    </location>
</feature>
<accession>A0ABQ9U3Q0</accession>
<gene>
    <name evidence="2" type="ORF">P7K49_030982</name>
</gene>
<proteinExistence type="predicted"/>
<feature type="compositionally biased region" description="Basic and acidic residues" evidence="1">
    <location>
        <begin position="470"/>
        <end position="482"/>
    </location>
</feature>
<evidence type="ECO:0000313" key="3">
    <source>
        <dbReference type="Proteomes" id="UP001266305"/>
    </source>
</evidence>
<evidence type="ECO:0000256" key="1">
    <source>
        <dbReference type="SAM" id="MobiDB-lite"/>
    </source>
</evidence>
<feature type="region of interest" description="Disordered" evidence="1">
    <location>
        <begin position="413"/>
        <end position="437"/>
    </location>
</feature>
<organism evidence="2 3">
    <name type="scientific">Saguinus oedipus</name>
    <name type="common">Cotton-top tamarin</name>
    <name type="synonym">Oedipomidas oedipus</name>
    <dbReference type="NCBI Taxonomy" id="9490"/>
    <lineage>
        <taxon>Eukaryota</taxon>
        <taxon>Metazoa</taxon>
        <taxon>Chordata</taxon>
        <taxon>Craniata</taxon>
        <taxon>Vertebrata</taxon>
        <taxon>Euteleostomi</taxon>
        <taxon>Mammalia</taxon>
        <taxon>Eutheria</taxon>
        <taxon>Euarchontoglires</taxon>
        <taxon>Primates</taxon>
        <taxon>Haplorrhini</taxon>
        <taxon>Platyrrhini</taxon>
        <taxon>Cebidae</taxon>
        <taxon>Callitrichinae</taxon>
        <taxon>Saguinus</taxon>
    </lineage>
</organism>
<dbReference type="EMBL" id="JASSZA010000016">
    <property type="protein sequence ID" value="KAK2091698.1"/>
    <property type="molecule type" value="Genomic_DNA"/>
</dbReference>
<reference evidence="2 3" key="1">
    <citation type="submission" date="2023-05" db="EMBL/GenBank/DDBJ databases">
        <title>B98-5 Cell Line De Novo Hybrid Assembly: An Optical Mapping Approach.</title>
        <authorList>
            <person name="Kananen K."/>
            <person name="Auerbach J.A."/>
            <person name="Kautto E."/>
            <person name="Blachly J.S."/>
        </authorList>
    </citation>
    <scope>NUCLEOTIDE SEQUENCE [LARGE SCALE GENOMIC DNA]</scope>
    <source>
        <strain evidence="2">B95-8</strain>
        <tissue evidence="2">Cell line</tissue>
    </source>
</reference>
<feature type="region of interest" description="Disordered" evidence="1">
    <location>
        <begin position="461"/>
        <end position="482"/>
    </location>
</feature>
<protein>
    <submittedName>
        <fullName evidence="2">Uncharacterized protein</fullName>
    </submittedName>
</protein>
<name>A0ABQ9U3Q0_SAGOE</name>
<sequence length="522" mass="56996">MASGSMYFVQRPTTLAKTALAVLATGGLESPRKTDASSQRGPRARSMSSVSAGPEHGPDASANPFHLSGDVDFFLLRDQERNKALSVSIWDSLQHLQELPCSHCFLEWPYCPSRRSTFLRSFSLHNSQWLTTSYKISWKAYLAQVSQHPTFFPCLLPLFRDLSQVDFLGCRGHSLSHLAATSAVACMKHHPLLILSWFSRPSSALTGPLPSHRQSLLLRPCALPLAGPPAALRVVSPEWGPPTPATSMPEQVWAHSPAPCARCGSLPRVTPVLPHSLQPPPPDSGLSIPEIPHNRGSPGSNGHTGIHGAWVEMFRPPHQRPGPSAWSLIPRPAETQTLTHALATLLYLLQRGCGSSVDLECPSDRAACVCPEDSTWRPSPGKWPPCQLPCQLGSQPRAAACVQAPSVCAGILPRSRANLPPRPQARPPPGERQQQKTLRVHEKMTFASKMSAKHTSLRRQLQLEDEQEDEQAHEQAHAQAHAKAEHLRAFRDTAWKLSLTKGASLWRGVVAVGPVVHHIPGV</sequence>
<dbReference type="Proteomes" id="UP001266305">
    <property type="component" value="Unassembled WGS sequence"/>
</dbReference>
<comment type="caution">
    <text evidence="2">The sequence shown here is derived from an EMBL/GenBank/DDBJ whole genome shotgun (WGS) entry which is preliminary data.</text>
</comment>